<dbReference type="InterPro" id="IPR013785">
    <property type="entry name" value="Aldolase_TIM"/>
</dbReference>
<dbReference type="Pfam" id="PF13353">
    <property type="entry name" value="Fer4_12"/>
    <property type="match status" value="1"/>
</dbReference>
<organism evidence="9 10">
    <name type="scientific">Candidatus Limousia pullorum</name>
    <dbReference type="NCBI Taxonomy" id="2840860"/>
    <lineage>
        <taxon>Bacteria</taxon>
        <taxon>Bacillati</taxon>
        <taxon>Bacillota</taxon>
        <taxon>Clostridia</taxon>
        <taxon>Eubacteriales</taxon>
        <taxon>Oscillospiraceae</taxon>
        <taxon>Oscillospiraceae incertae sedis</taxon>
        <taxon>Candidatus Limousia</taxon>
    </lineage>
</organism>
<evidence type="ECO:0000256" key="5">
    <source>
        <dbReference type="ARBA" id="ARBA00022723"/>
    </source>
</evidence>
<evidence type="ECO:0000256" key="3">
    <source>
        <dbReference type="ARBA" id="ARBA00022485"/>
    </source>
</evidence>
<evidence type="ECO:0000256" key="1">
    <source>
        <dbReference type="ARBA" id="ARBA00001966"/>
    </source>
</evidence>
<dbReference type="SUPFAM" id="SSF102114">
    <property type="entry name" value="Radical SAM enzymes"/>
    <property type="match status" value="1"/>
</dbReference>
<evidence type="ECO:0000256" key="4">
    <source>
        <dbReference type="ARBA" id="ARBA00022691"/>
    </source>
</evidence>
<dbReference type="InterPro" id="IPR007197">
    <property type="entry name" value="rSAM"/>
</dbReference>
<reference evidence="9" key="2">
    <citation type="journal article" date="2021" name="PeerJ">
        <title>Extensive microbial diversity within the chicken gut microbiome revealed by metagenomics and culture.</title>
        <authorList>
            <person name="Gilroy R."/>
            <person name="Ravi A."/>
            <person name="Getino M."/>
            <person name="Pursley I."/>
            <person name="Horton D.L."/>
            <person name="Alikhan N.F."/>
            <person name="Baker D."/>
            <person name="Gharbi K."/>
            <person name="Hall N."/>
            <person name="Watson M."/>
            <person name="Adriaenssens E.M."/>
            <person name="Foster-Nyarko E."/>
            <person name="Jarju S."/>
            <person name="Secka A."/>
            <person name="Antonio M."/>
            <person name="Oren A."/>
            <person name="Chaudhuri R.R."/>
            <person name="La Ragione R."/>
            <person name="Hildebrand F."/>
            <person name="Pallen M.J."/>
        </authorList>
    </citation>
    <scope>NUCLEOTIDE SEQUENCE</scope>
    <source>
        <strain evidence="9">ChiGjej1B1-1684</strain>
    </source>
</reference>
<dbReference type="GO" id="GO:0046872">
    <property type="term" value="F:metal ion binding"/>
    <property type="evidence" value="ECO:0007669"/>
    <property type="project" value="UniProtKB-KW"/>
</dbReference>
<dbReference type="GO" id="GO:0051539">
    <property type="term" value="F:4 iron, 4 sulfur cluster binding"/>
    <property type="evidence" value="ECO:0007669"/>
    <property type="project" value="UniProtKB-KW"/>
</dbReference>
<dbReference type="InterPro" id="IPR001989">
    <property type="entry name" value="Radical_activat_CS"/>
</dbReference>
<evidence type="ECO:0000256" key="8">
    <source>
        <dbReference type="ARBA" id="ARBA00023014"/>
    </source>
</evidence>
<keyword evidence="3" id="KW-0004">4Fe-4S</keyword>
<comment type="cofactor">
    <cofactor evidence="1">
        <name>[4Fe-4S] cluster</name>
        <dbReference type="ChEBI" id="CHEBI:49883"/>
    </cofactor>
</comment>
<comment type="similarity">
    <text evidence="2">Belongs to the organic radical-activating enzymes family.</text>
</comment>
<dbReference type="EMBL" id="DVNG01000076">
    <property type="protein sequence ID" value="HIU50383.1"/>
    <property type="molecule type" value="Genomic_DNA"/>
</dbReference>
<dbReference type="SFLD" id="SFLDS00029">
    <property type="entry name" value="Radical_SAM"/>
    <property type="match status" value="1"/>
</dbReference>
<dbReference type="InterPro" id="IPR034457">
    <property type="entry name" value="Organic_radical-activating"/>
</dbReference>
<dbReference type="InterPro" id="IPR058240">
    <property type="entry name" value="rSAM_sf"/>
</dbReference>
<keyword evidence="7" id="KW-0408">Iron</keyword>
<reference evidence="9" key="1">
    <citation type="submission" date="2020-10" db="EMBL/GenBank/DDBJ databases">
        <authorList>
            <person name="Gilroy R."/>
        </authorList>
    </citation>
    <scope>NUCLEOTIDE SEQUENCE</scope>
    <source>
        <strain evidence="9">ChiGjej1B1-1684</strain>
    </source>
</reference>
<dbReference type="AlphaFoldDB" id="A0A9D1LYC5"/>
<evidence type="ECO:0000313" key="10">
    <source>
        <dbReference type="Proteomes" id="UP000824118"/>
    </source>
</evidence>
<keyword evidence="8" id="KW-0411">Iron-sulfur</keyword>
<name>A0A9D1LYC5_9FIRM</name>
<evidence type="ECO:0000256" key="6">
    <source>
        <dbReference type="ARBA" id="ARBA00023002"/>
    </source>
</evidence>
<evidence type="ECO:0000256" key="7">
    <source>
        <dbReference type="ARBA" id="ARBA00023004"/>
    </source>
</evidence>
<keyword evidence="4" id="KW-0949">S-adenosyl-L-methionine</keyword>
<keyword evidence="5" id="KW-0479">Metal-binding</keyword>
<dbReference type="PANTHER" id="PTHR30352">
    <property type="entry name" value="PYRUVATE FORMATE-LYASE-ACTIVATING ENZYME"/>
    <property type="match status" value="1"/>
</dbReference>
<evidence type="ECO:0000313" key="9">
    <source>
        <dbReference type="EMBL" id="HIU50383.1"/>
    </source>
</evidence>
<dbReference type="PROSITE" id="PS01087">
    <property type="entry name" value="RADICAL_ACTIVATING"/>
    <property type="match status" value="1"/>
</dbReference>
<dbReference type="Proteomes" id="UP000824118">
    <property type="component" value="Unassembled WGS sequence"/>
</dbReference>
<dbReference type="Gene3D" id="3.20.20.70">
    <property type="entry name" value="Aldolase class I"/>
    <property type="match status" value="1"/>
</dbReference>
<feature type="non-terminal residue" evidence="9">
    <location>
        <position position="65"/>
    </location>
</feature>
<keyword evidence="6" id="KW-0560">Oxidoreductase</keyword>
<comment type="caution">
    <text evidence="9">The sequence shown here is derived from an EMBL/GenBank/DDBJ whole genome shotgun (WGS) entry which is preliminary data.</text>
</comment>
<protein>
    <submittedName>
        <fullName evidence="9">4Fe-4S cluster-binding domain-containing protein</fullName>
    </submittedName>
</protein>
<accession>A0A9D1LYC5</accession>
<proteinExistence type="inferred from homology"/>
<dbReference type="PANTHER" id="PTHR30352:SF5">
    <property type="entry name" value="PYRUVATE FORMATE-LYASE 1-ACTIVATING ENZYME"/>
    <property type="match status" value="1"/>
</dbReference>
<dbReference type="GO" id="GO:0016491">
    <property type="term" value="F:oxidoreductase activity"/>
    <property type="evidence" value="ECO:0007669"/>
    <property type="project" value="UniProtKB-KW"/>
</dbReference>
<gene>
    <name evidence="9" type="ORF">IAD22_05170</name>
</gene>
<evidence type="ECO:0000256" key="2">
    <source>
        <dbReference type="ARBA" id="ARBA00009777"/>
    </source>
</evidence>
<sequence>MLGKIHSFQSMGTVDGPGVRFVVFMQGCPLRCAYCHNPDTWEFDTKETIYAQPEEVFAKIKRCRP</sequence>